<dbReference type="GO" id="GO:0005524">
    <property type="term" value="F:ATP binding"/>
    <property type="evidence" value="ECO:0007669"/>
    <property type="project" value="UniProtKB-KW"/>
</dbReference>
<comment type="similarity">
    <text evidence="1 12">Belongs to the eukaryotic diacylglycerol kinase family.</text>
</comment>
<dbReference type="InterPro" id="IPR002126">
    <property type="entry name" value="Cadherin-like_dom"/>
</dbReference>
<evidence type="ECO:0000259" key="17">
    <source>
        <dbReference type="PROSITE" id="PS50268"/>
    </source>
</evidence>
<keyword evidence="4" id="KW-0677">Repeat</keyword>
<dbReference type="Gene3D" id="3.40.50.10330">
    <property type="entry name" value="Probable inorganic polyphosphate/atp-NAD kinase, domain 1"/>
    <property type="match status" value="1"/>
</dbReference>
<dbReference type="InterPro" id="IPR046349">
    <property type="entry name" value="C1-like_sf"/>
</dbReference>
<feature type="region of interest" description="Disordered" evidence="13">
    <location>
        <begin position="1430"/>
        <end position="1451"/>
    </location>
</feature>
<dbReference type="GO" id="GO:0007156">
    <property type="term" value="P:homophilic cell adhesion via plasma membrane adhesion molecules"/>
    <property type="evidence" value="ECO:0007669"/>
    <property type="project" value="InterPro"/>
</dbReference>
<dbReference type="PANTHER" id="PTHR11255:SF48">
    <property type="entry name" value="DIACYLGLYCEROL KINASE 1"/>
    <property type="match status" value="1"/>
</dbReference>
<feature type="domain" description="Phorbol-ester/DAG-type" evidence="14">
    <location>
        <begin position="184"/>
        <end position="233"/>
    </location>
</feature>
<dbReference type="InterPro" id="IPR016064">
    <property type="entry name" value="NAD/diacylglycerol_kinase_sf"/>
</dbReference>
<dbReference type="Gene3D" id="3.30.60.20">
    <property type="match status" value="2"/>
</dbReference>
<feature type="domain" description="Cadherin" evidence="17">
    <location>
        <begin position="1027"/>
        <end position="1129"/>
    </location>
</feature>
<feature type="domain" description="Cadherin" evidence="17">
    <location>
        <begin position="1543"/>
        <end position="1650"/>
    </location>
</feature>
<dbReference type="SUPFAM" id="SSF49313">
    <property type="entry name" value="Cadherin-like"/>
    <property type="match status" value="4"/>
</dbReference>
<dbReference type="InterPro" id="IPR002219">
    <property type="entry name" value="PKC_DAG/PE"/>
</dbReference>
<dbReference type="EC" id="2.7.1.107" evidence="12"/>
<dbReference type="InterPro" id="IPR037607">
    <property type="entry name" value="DGK"/>
</dbReference>
<feature type="compositionally biased region" description="Polar residues" evidence="13">
    <location>
        <begin position="1252"/>
        <end position="1265"/>
    </location>
</feature>
<keyword evidence="8" id="KW-0862">Zinc</keyword>
<keyword evidence="10 12" id="KW-0067">ATP-binding</keyword>
<dbReference type="PROSITE" id="PS50146">
    <property type="entry name" value="DAGK"/>
    <property type="match status" value="1"/>
</dbReference>
<dbReference type="InterPro" id="IPR002048">
    <property type="entry name" value="EF_hand_dom"/>
</dbReference>
<dbReference type="GO" id="GO:0004143">
    <property type="term" value="F:ATP-dependent diacylglycerol kinase activity"/>
    <property type="evidence" value="ECO:0007669"/>
    <property type="project" value="UniProtKB-EC"/>
</dbReference>
<dbReference type="InterPro" id="IPR015919">
    <property type="entry name" value="Cadherin-like_sf"/>
</dbReference>
<dbReference type="InterPro" id="IPR017438">
    <property type="entry name" value="ATP-NAD_kinase_N"/>
</dbReference>
<evidence type="ECO:0000256" key="8">
    <source>
        <dbReference type="ARBA" id="ARBA00022833"/>
    </source>
</evidence>
<keyword evidence="3" id="KW-0479">Metal-binding</keyword>
<feature type="region of interest" description="Disordered" evidence="13">
    <location>
        <begin position="1244"/>
        <end position="1275"/>
    </location>
</feature>
<keyword evidence="9 11" id="KW-0106">Calcium</keyword>
<feature type="domain" description="EF-hand" evidence="16">
    <location>
        <begin position="35"/>
        <end position="70"/>
    </location>
</feature>
<dbReference type="GO" id="GO:0005886">
    <property type="term" value="C:plasma membrane"/>
    <property type="evidence" value="ECO:0007669"/>
    <property type="project" value="TreeGrafter"/>
</dbReference>
<evidence type="ECO:0000259" key="14">
    <source>
        <dbReference type="PROSITE" id="PS50081"/>
    </source>
</evidence>
<evidence type="ECO:0000259" key="16">
    <source>
        <dbReference type="PROSITE" id="PS50222"/>
    </source>
</evidence>
<feature type="compositionally biased region" description="Basic residues" evidence="13">
    <location>
        <begin position="1439"/>
        <end position="1448"/>
    </location>
</feature>
<keyword evidence="2 12" id="KW-0808">Transferase</keyword>
<evidence type="ECO:0000313" key="19">
    <source>
        <dbReference type="WBParaSite" id="maker-uti_cns_0003435-snap-gene-0.2-mRNA-1"/>
    </source>
</evidence>
<dbReference type="Gene3D" id="2.60.40.60">
    <property type="entry name" value="Cadherins"/>
    <property type="match status" value="4"/>
</dbReference>
<evidence type="ECO:0000256" key="6">
    <source>
        <dbReference type="ARBA" id="ARBA00022771"/>
    </source>
</evidence>
<dbReference type="Proteomes" id="UP000095280">
    <property type="component" value="Unplaced"/>
</dbReference>
<dbReference type="Pfam" id="PF00130">
    <property type="entry name" value="C1_1"/>
    <property type="match status" value="1"/>
</dbReference>
<evidence type="ECO:0000259" key="15">
    <source>
        <dbReference type="PROSITE" id="PS50146"/>
    </source>
</evidence>
<dbReference type="CDD" id="cd00051">
    <property type="entry name" value="EFh"/>
    <property type="match status" value="1"/>
</dbReference>
<feature type="domain" description="Cadherin" evidence="17">
    <location>
        <begin position="1313"/>
        <end position="1432"/>
    </location>
</feature>
<dbReference type="PROSITE" id="PS50222">
    <property type="entry name" value="EF_HAND_2"/>
    <property type="match status" value="1"/>
</dbReference>
<name>A0A1I8GXP7_9PLAT</name>
<sequence>MSAGQHTNSASSNAGIAGVDLSLVRCVSNLELGKSPEQTLESLFHLFDTGDKGYLDAGEVGAIIGQMVQILTDLMWRLDSDGDGRLSLADWLRGGASSVPILPLLGLDASVKDDSSHEWRLRRFVKGRHCNARSLSCRFQLQGLRCMLCRYTVHDKCLVRAPASCIATYAKSGPQQHRDCQQPQHHWTEGNCAGARCGRCRRTLGRSLANLRCRWCQVCLHGRCAEQWADQACDLGPLRQQLLPPGALYPAVLDGRPTSLTLRLVPPPDCVPVLAFVNPKSGGRQGARVLRRLRYLLNPRQVYDLISDGGPMRGLRLFHQLQQFRVLVCGGDGTAGWLLEAMDTFDWPCDRPPVAVLPLGTGNDLARCLGWGGGYEGEPLEGILQRVAAGTAVRLDRWRIDFSTEPAGGDAQQAAESGRPPVGIVNNYFSIGVDAAIARRWHLSRERHPKQFNSRLRNKIYYAGIGASELLGATCKNLHRDLDIVCDGRVLNLADGPPLEGVAVLNIASVYGGRSLWSDRPGHRQFARQDMGDGLLEVVALKGAVHAGLVAGGFPSSGRRLAQCSEIVIRTRRSFAMQIDGEPWQQPAGTVSICRAGQAAVLAAPPPARPSGLRRLLCHREAMQHAEAPLLLLLLLLALLRCSNSKQAELQFTSPAYSAVAFVSADEELHASKPPRPLLLLDGPVRLAAGAPANRVAFTIPDTGLAKQFDVDSIVAGGLVFARVRHRAAFSGGIGGELKLPVVARAAGLQGNAVCTIWVSLSQAPRPPPCPRLLADTFAFTVPADADADSDGRPILVGVVPHRRRLCLGALGRPAAAAVAALAGPGAALRALLLTGRPQPGRWRLRVLLRRLSREPCSPRASLSFQSAAVTVHVAVATAGADAPNFDVVSPSHIDSWGRAGAVCARLLPRRPVAIADVQLLWPASAVFDAAPVAAGDGAIDVMLARDLRPSDGPLTVRAVILTGNSTWNRRRAARREVSFLLDPTNPRLRPPDEAAPSAAPPLVEGAAHFEDLAADAPLNEFEPVVRNNRTTVVLTEAAQVGAVVLDVDAVDPDGDSVAVVMETDENQVQPFILEGRRLLLRQPLDSETQASEFTLRIRAIDDGRPFPRESLALYSVSVAPVNEFAPRFDFSACAFRVVVGGGGFSTGRLDAVDLDAPPGPLAYRVRDDATRGCFALASPLGSGELRLACRLESQFPAAFGRAPGQLLEPLTLTLSLVARDEGGLESPPLPITFHIVGADGGHSGDGVHLQRSCQPSTSRETSPSAVADANRRARSSHRRALAELQAAQQAELFPDGFLTANRSPRLTWLTDEADATLLTVPEDAPVGTHVATLAAEDPDLETGVYNGLLRAVVEEPDSQSGSSFAATVVELGSRRRRYFALTTSALLDRERRAEHRLLLSVCDRGRPPLCSGPPLRALVRLADVNDNPPVFAESPRGSARHPSRGRPRPAPEVYALKAADPDAGANGTVSYRFADPLNSTTGRLQVGAGGLRAAAGGVAALELTLLAEDGGQPPLDARLNLRVELADVNDQRPLFRTTNRDQPGQLTLSIPELLPAGSVLTTLIATDGDSGDNGRVSYRLRGLPFALETFAISRRTGCLRLRRRLTAAAAPYRLFAVAFDHGRPAPRESVLYLLVLVTAGRPAPLSPRRRCCCSSRALPTTS</sequence>
<dbReference type="SUPFAM" id="SSF47473">
    <property type="entry name" value="EF-hand"/>
    <property type="match status" value="1"/>
</dbReference>
<comment type="catalytic activity">
    <reaction evidence="12">
        <text>a 1,2-diacyl-sn-glycerol + ATP = a 1,2-diacyl-sn-glycero-3-phosphate + ADP + H(+)</text>
        <dbReference type="Rhea" id="RHEA:10272"/>
        <dbReference type="ChEBI" id="CHEBI:15378"/>
        <dbReference type="ChEBI" id="CHEBI:17815"/>
        <dbReference type="ChEBI" id="CHEBI:30616"/>
        <dbReference type="ChEBI" id="CHEBI:58608"/>
        <dbReference type="ChEBI" id="CHEBI:456216"/>
        <dbReference type="EC" id="2.7.1.107"/>
    </reaction>
</comment>
<dbReference type="SUPFAM" id="SSF111331">
    <property type="entry name" value="NAD kinase/diacylglycerol kinase-like"/>
    <property type="match status" value="1"/>
</dbReference>
<keyword evidence="7 12" id="KW-0418">Kinase</keyword>
<evidence type="ECO:0000256" key="11">
    <source>
        <dbReference type="PROSITE-ProRule" id="PRU00043"/>
    </source>
</evidence>
<feature type="domain" description="Cadherin" evidence="17">
    <location>
        <begin position="1454"/>
        <end position="1536"/>
    </location>
</feature>
<dbReference type="InterPro" id="IPR011992">
    <property type="entry name" value="EF-hand-dom_pair"/>
</dbReference>
<feature type="domain" description="DAGKc" evidence="15">
    <location>
        <begin position="268"/>
        <end position="406"/>
    </location>
</feature>
<dbReference type="Gene3D" id="1.10.238.10">
    <property type="entry name" value="EF-hand"/>
    <property type="match status" value="1"/>
</dbReference>
<keyword evidence="5 12" id="KW-0547">Nucleotide-binding</keyword>
<feature type="domain" description="Phorbol-ester/DAG-type" evidence="14">
    <location>
        <begin position="116"/>
        <end position="165"/>
    </location>
</feature>
<dbReference type="Pfam" id="PF00609">
    <property type="entry name" value="DAGK_acc"/>
    <property type="match status" value="1"/>
</dbReference>
<evidence type="ECO:0000256" key="2">
    <source>
        <dbReference type="ARBA" id="ARBA00022679"/>
    </source>
</evidence>
<dbReference type="InterPro" id="IPR001206">
    <property type="entry name" value="Diacylglycerol_kinase_cat_dom"/>
</dbReference>
<dbReference type="SMART" id="SM00045">
    <property type="entry name" value="DAGKa"/>
    <property type="match status" value="1"/>
</dbReference>
<proteinExistence type="inferred from homology"/>
<dbReference type="SMART" id="SM00112">
    <property type="entry name" value="CA"/>
    <property type="match status" value="4"/>
</dbReference>
<dbReference type="PROSITE" id="PS00018">
    <property type="entry name" value="EF_HAND_1"/>
    <property type="match status" value="1"/>
</dbReference>
<evidence type="ECO:0000256" key="4">
    <source>
        <dbReference type="ARBA" id="ARBA00022737"/>
    </source>
</evidence>
<evidence type="ECO:0000256" key="1">
    <source>
        <dbReference type="ARBA" id="ARBA00009280"/>
    </source>
</evidence>
<evidence type="ECO:0000256" key="13">
    <source>
        <dbReference type="SAM" id="MobiDB-lite"/>
    </source>
</evidence>
<dbReference type="SMART" id="SM00109">
    <property type="entry name" value="C1"/>
    <property type="match status" value="2"/>
</dbReference>
<organism evidence="18 19">
    <name type="scientific">Macrostomum lignano</name>
    <dbReference type="NCBI Taxonomy" id="282301"/>
    <lineage>
        <taxon>Eukaryota</taxon>
        <taxon>Metazoa</taxon>
        <taxon>Spiralia</taxon>
        <taxon>Lophotrochozoa</taxon>
        <taxon>Platyhelminthes</taxon>
        <taxon>Rhabditophora</taxon>
        <taxon>Macrostomorpha</taxon>
        <taxon>Macrostomida</taxon>
        <taxon>Macrostomidae</taxon>
        <taxon>Macrostomum</taxon>
    </lineage>
</organism>
<dbReference type="InterPro" id="IPR000756">
    <property type="entry name" value="Diacylglycerol_kin_accessory"/>
</dbReference>
<evidence type="ECO:0000256" key="5">
    <source>
        <dbReference type="ARBA" id="ARBA00022741"/>
    </source>
</evidence>
<evidence type="ECO:0000313" key="18">
    <source>
        <dbReference type="Proteomes" id="UP000095280"/>
    </source>
</evidence>
<dbReference type="WBParaSite" id="maker-uti_cns_0003435-snap-gene-0.2-mRNA-1">
    <property type="protein sequence ID" value="maker-uti_cns_0003435-snap-gene-0.2-mRNA-1"/>
    <property type="gene ID" value="maker-uti_cns_0003435-snap-gene-0.2"/>
</dbReference>
<dbReference type="GO" id="GO:0007200">
    <property type="term" value="P:phospholipase C-activating G protein-coupled receptor signaling pathway"/>
    <property type="evidence" value="ECO:0007669"/>
    <property type="project" value="InterPro"/>
</dbReference>
<dbReference type="GO" id="GO:0005509">
    <property type="term" value="F:calcium ion binding"/>
    <property type="evidence" value="ECO:0007669"/>
    <property type="project" value="UniProtKB-UniRule"/>
</dbReference>
<dbReference type="PROSITE" id="PS50268">
    <property type="entry name" value="CADHERIN_2"/>
    <property type="match status" value="4"/>
</dbReference>
<dbReference type="GO" id="GO:0008270">
    <property type="term" value="F:zinc ion binding"/>
    <property type="evidence" value="ECO:0007669"/>
    <property type="project" value="UniProtKB-KW"/>
</dbReference>
<dbReference type="PROSITE" id="PS00479">
    <property type="entry name" value="ZF_DAG_PE_1"/>
    <property type="match status" value="1"/>
</dbReference>
<reference evidence="19" key="1">
    <citation type="submission" date="2016-11" db="UniProtKB">
        <authorList>
            <consortium name="WormBaseParasite"/>
        </authorList>
    </citation>
    <scope>IDENTIFICATION</scope>
</reference>
<dbReference type="PRINTS" id="PR00205">
    <property type="entry name" value="CADHERIN"/>
</dbReference>
<dbReference type="CDD" id="cd20851">
    <property type="entry name" value="C1_DGK_typeI_like_rpt2"/>
    <property type="match status" value="1"/>
</dbReference>
<evidence type="ECO:0000256" key="12">
    <source>
        <dbReference type="RuleBase" id="RU361128"/>
    </source>
</evidence>
<dbReference type="CDD" id="cd11304">
    <property type="entry name" value="Cadherin_repeat"/>
    <property type="match status" value="3"/>
</dbReference>
<evidence type="ECO:0000256" key="3">
    <source>
        <dbReference type="ARBA" id="ARBA00022723"/>
    </source>
</evidence>
<dbReference type="Gene3D" id="2.60.200.40">
    <property type="match status" value="1"/>
</dbReference>
<protein>
    <recommendedName>
        <fullName evidence="12">Diacylglycerol kinase</fullName>
        <shortName evidence="12">DAG kinase</shortName>
        <ecNumber evidence="12">2.7.1.107</ecNumber>
    </recommendedName>
</protein>
<evidence type="ECO:0000256" key="10">
    <source>
        <dbReference type="ARBA" id="ARBA00022840"/>
    </source>
</evidence>
<dbReference type="SUPFAM" id="SSF57889">
    <property type="entry name" value="Cysteine-rich domain"/>
    <property type="match status" value="2"/>
</dbReference>
<dbReference type="PROSITE" id="PS50081">
    <property type="entry name" value="ZF_DAG_PE_2"/>
    <property type="match status" value="2"/>
</dbReference>
<dbReference type="SMART" id="SM00046">
    <property type="entry name" value="DAGKc"/>
    <property type="match status" value="1"/>
</dbReference>
<evidence type="ECO:0000256" key="9">
    <source>
        <dbReference type="ARBA" id="ARBA00022837"/>
    </source>
</evidence>
<dbReference type="Pfam" id="PF00028">
    <property type="entry name" value="Cadherin"/>
    <property type="match status" value="1"/>
</dbReference>
<accession>A0A1I8GXP7</accession>
<dbReference type="InterPro" id="IPR018247">
    <property type="entry name" value="EF_Hand_1_Ca_BS"/>
</dbReference>
<keyword evidence="6" id="KW-0863">Zinc-finger</keyword>
<keyword evidence="18" id="KW-1185">Reference proteome</keyword>
<dbReference type="PANTHER" id="PTHR11255">
    <property type="entry name" value="DIACYLGLYCEROL KINASE"/>
    <property type="match status" value="1"/>
</dbReference>
<evidence type="ECO:0000256" key="7">
    <source>
        <dbReference type="ARBA" id="ARBA00022777"/>
    </source>
</evidence>
<dbReference type="Pfam" id="PF00781">
    <property type="entry name" value="DAGK_cat"/>
    <property type="match status" value="1"/>
</dbReference>